<evidence type="ECO:0000256" key="1">
    <source>
        <dbReference type="ARBA" id="ARBA00004173"/>
    </source>
</evidence>
<dbReference type="GO" id="GO:0005739">
    <property type="term" value="C:mitochondrion"/>
    <property type="evidence" value="ECO:0007669"/>
    <property type="project" value="UniProtKB-SubCell"/>
</dbReference>
<keyword evidence="2" id="KW-0496">Mitochondrion</keyword>
<proteinExistence type="predicted"/>
<comment type="caution">
    <text evidence="4">The sequence shown here is derived from an EMBL/GenBank/DDBJ whole genome shotgun (WGS) entry which is preliminary data.</text>
</comment>
<dbReference type="AlphaFoldDB" id="A0A151ZF22"/>
<dbReference type="Pfam" id="PF02297">
    <property type="entry name" value="COX6B"/>
    <property type="match status" value="1"/>
</dbReference>
<evidence type="ECO:0000256" key="3">
    <source>
        <dbReference type="ARBA" id="ARBA00023157"/>
    </source>
</evidence>
<dbReference type="Proteomes" id="UP000076078">
    <property type="component" value="Unassembled WGS sequence"/>
</dbReference>
<comment type="subcellular location">
    <subcellularLocation>
        <location evidence="1">Mitochondrion</location>
    </subcellularLocation>
</comment>
<dbReference type="SUPFAM" id="SSF47694">
    <property type="entry name" value="Cytochrome c oxidase subunit h"/>
    <property type="match status" value="1"/>
</dbReference>
<dbReference type="OrthoDB" id="16284at2759"/>
<dbReference type="FunCoup" id="A0A151ZF22">
    <property type="interactions" value="46"/>
</dbReference>
<dbReference type="GO" id="GO:0042775">
    <property type="term" value="P:mitochondrial ATP synthesis coupled electron transport"/>
    <property type="evidence" value="ECO:0007669"/>
    <property type="project" value="TreeGrafter"/>
</dbReference>
<dbReference type="InterPro" id="IPR042289">
    <property type="entry name" value="COA6"/>
</dbReference>
<sequence length="101" mass="12098">MDNSANKPIGEMTNEERTKYSIQRAPDYKGKEEAILSNNRKECWNARDKYFECLDKNSENELACTQFYNTFKDSCLNSWCEYFIKKRKQDKLKQEFLSKNN</sequence>
<dbReference type="Gene3D" id="1.10.10.140">
    <property type="entry name" value="Cytochrome c oxidase, subunit VIb"/>
    <property type="match status" value="1"/>
</dbReference>
<dbReference type="EMBL" id="LODT01000029">
    <property type="protein sequence ID" value="KYQ92517.1"/>
    <property type="molecule type" value="Genomic_DNA"/>
</dbReference>
<dbReference type="PANTHER" id="PTHR46690:SF1">
    <property type="entry name" value="CYTOCHROME C OXIDASE ASSEMBLY FACTOR 6 HOMOLOG"/>
    <property type="match status" value="1"/>
</dbReference>
<gene>
    <name evidence="4" type="ORF">DLAC_06506</name>
</gene>
<dbReference type="InParanoid" id="A0A151ZF22"/>
<accession>A0A151ZF22</accession>
<keyword evidence="5" id="KW-1185">Reference proteome</keyword>
<reference evidence="4 5" key="1">
    <citation type="submission" date="2015-12" db="EMBL/GenBank/DDBJ databases">
        <title>Dictyostelia acquired genes for synthesis and detection of signals that induce cell-type specialization by lateral gene transfer from prokaryotes.</title>
        <authorList>
            <person name="Gloeckner G."/>
            <person name="Schaap P."/>
        </authorList>
    </citation>
    <scope>NUCLEOTIDE SEQUENCE [LARGE SCALE GENOMIC DNA]</scope>
    <source>
        <strain evidence="4 5">TK</strain>
    </source>
</reference>
<dbReference type="PANTHER" id="PTHR46690">
    <property type="entry name" value="CYTOCHROME C OXIDASE ASSEMBLY FACTOR 6 HOMOLOG"/>
    <property type="match status" value="1"/>
</dbReference>
<dbReference type="InterPro" id="IPR036549">
    <property type="entry name" value="CX6/COA6-like_sf"/>
</dbReference>
<evidence type="ECO:0000256" key="2">
    <source>
        <dbReference type="ARBA" id="ARBA00023128"/>
    </source>
</evidence>
<dbReference type="STRING" id="361077.A0A151ZF22"/>
<organism evidence="4 5">
    <name type="scientific">Tieghemostelium lacteum</name>
    <name type="common">Slime mold</name>
    <name type="synonym">Dictyostelium lacteum</name>
    <dbReference type="NCBI Taxonomy" id="361077"/>
    <lineage>
        <taxon>Eukaryota</taxon>
        <taxon>Amoebozoa</taxon>
        <taxon>Evosea</taxon>
        <taxon>Eumycetozoa</taxon>
        <taxon>Dictyostelia</taxon>
        <taxon>Dictyosteliales</taxon>
        <taxon>Raperosteliaceae</taxon>
        <taxon>Tieghemostelium</taxon>
    </lineage>
</organism>
<dbReference type="PROSITE" id="PS51808">
    <property type="entry name" value="CHCH"/>
    <property type="match status" value="1"/>
</dbReference>
<dbReference type="InterPro" id="IPR048280">
    <property type="entry name" value="COX6B-like"/>
</dbReference>
<keyword evidence="3" id="KW-1015">Disulfide bond</keyword>
<evidence type="ECO:0000313" key="4">
    <source>
        <dbReference type="EMBL" id="KYQ92517.1"/>
    </source>
</evidence>
<protein>
    <submittedName>
        <fullName evidence="4">Cytochrome c oxidase subunit VIb</fullName>
    </submittedName>
</protein>
<name>A0A151ZF22_TIELA</name>
<evidence type="ECO:0000313" key="5">
    <source>
        <dbReference type="Proteomes" id="UP000076078"/>
    </source>
</evidence>
<dbReference type="GO" id="GO:0008535">
    <property type="term" value="P:respiratory chain complex IV assembly"/>
    <property type="evidence" value="ECO:0007669"/>
    <property type="project" value="InterPro"/>
</dbReference>
<dbReference type="OMA" id="KECWNAR"/>